<reference evidence="1 2" key="1">
    <citation type="journal article" date="2018" name="Sci. Rep.">
        <title>Genomic signatures of local adaptation to the degree of environmental predictability in rotifers.</title>
        <authorList>
            <person name="Franch-Gras L."/>
            <person name="Hahn C."/>
            <person name="Garcia-Roger E.M."/>
            <person name="Carmona M.J."/>
            <person name="Serra M."/>
            <person name="Gomez A."/>
        </authorList>
    </citation>
    <scope>NUCLEOTIDE SEQUENCE [LARGE SCALE GENOMIC DNA]</scope>
    <source>
        <strain evidence="1">HYR1</strain>
    </source>
</reference>
<organism evidence="1 2">
    <name type="scientific">Brachionus plicatilis</name>
    <name type="common">Marine rotifer</name>
    <name type="synonym">Brachionus muelleri</name>
    <dbReference type="NCBI Taxonomy" id="10195"/>
    <lineage>
        <taxon>Eukaryota</taxon>
        <taxon>Metazoa</taxon>
        <taxon>Spiralia</taxon>
        <taxon>Gnathifera</taxon>
        <taxon>Rotifera</taxon>
        <taxon>Eurotatoria</taxon>
        <taxon>Monogononta</taxon>
        <taxon>Pseudotrocha</taxon>
        <taxon>Ploima</taxon>
        <taxon>Brachionidae</taxon>
        <taxon>Brachionus</taxon>
    </lineage>
</organism>
<dbReference type="EMBL" id="REGN01005586">
    <property type="protein sequence ID" value="RNA12858.1"/>
    <property type="molecule type" value="Genomic_DNA"/>
</dbReference>
<feature type="non-terminal residue" evidence="1">
    <location>
        <position position="1"/>
    </location>
</feature>
<dbReference type="Proteomes" id="UP000276133">
    <property type="component" value="Unassembled WGS sequence"/>
</dbReference>
<dbReference type="Gene3D" id="1.20.120.810">
    <property type="entry name" value="Vinculin, Vh2 four-helix bundle"/>
    <property type="match status" value="1"/>
</dbReference>
<evidence type="ECO:0000313" key="1">
    <source>
        <dbReference type="EMBL" id="RNA12858.1"/>
    </source>
</evidence>
<dbReference type="AlphaFoldDB" id="A0A3M7QPI2"/>
<protein>
    <submittedName>
        <fullName evidence="1">Uncharacterized protein</fullName>
    </submittedName>
</protein>
<proteinExistence type="predicted"/>
<accession>A0A3M7QPI2</accession>
<feature type="non-terminal residue" evidence="1">
    <location>
        <position position="140"/>
    </location>
</feature>
<gene>
    <name evidence="1" type="ORF">BpHYR1_016276</name>
</gene>
<name>A0A3M7QPI2_BRAPC</name>
<keyword evidence="2" id="KW-1185">Reference proteome</keyword>
<sequence>LNFYNILAKIFTDKIHSSRINNFESNSNTVIKWLSNENSINDSSAEKTMHDALENCTSIISKLDQIEHKKLYDLYKKCEILFNDLLASEKNQKSEILKSSAKALCNQLNDIMAYLKKTNFEPSDNFSCISFYEQMELSAK</sequence>
<evidence type="ECO:0000313" key="2">
    <source>
        <dbReference type="Proteomes" id="UP000276133"/>
    </source>
</evidence>
<comment type="caution">
    <text evidence="1">The sequence shown here is derived from an EMBL/GenBank/DDBJ whole genome shotgun (WGS) entry which is preliminary data.</text>
</comment>